<feature type="transmembrane region" description="Helical" evidence="12">
    <location>
        <begin position="63"/>
        <end position="85"/>
    </location>
</feature>
<keyword evidence="11 12" id="KW-0472">Membrane</keyword>
<name>A0A3B0V9P0_9ZZZZ</name>
<feature type="domain" description="CAAX prenyl protease 1 N-terminal" evidence="14">
    <location>
        <begin position="25"/>
        <end position="202"/>
    </location>
</feature>
<dbReference type="GO" id="GO:0005789">
    <property type="term" value="C:endoplasmic reticulum membrane"/>
    <property type="evidence" value="ECO:0007669"/>
    <property type="project" value="UniProtKB-SubCell"/>
</dbReference>
<keyword evidence="4 12" id="KW-0812">Transmembrane</keyword>
<evidence type="ECO:0000256" key="5">
    <source>
        <dbReference type="ARBA" id="ARBA00022723"/>
    </source>
</evidence>
<evidence type="ECO:0000256" key="4">
    <source>
        <dbReference type="ARBA" id="ARBA00022692"/>
    </source>
</evidence>
<dbReference type="AlphaFoldDB" id="A0A3B0V9P0"/>
<feature type="domain" description="Peptidase M48" evidence="13">
    <location>
        <begin position="205"/>
        <end position="409"/>
    </location>
</feature>
<evidence type="ECO:0000256" key="2">
    <source>
        <dbReference type="ARBA" id="ARBA00004477"/>
    </source>
</evidence>
<dbReference type="PANTHER" id="PTHR10120">
    <property type="entry name" value="CAAX PRENYL PROTEASE 1"/>
    <property type="match status" value="1"/>
</dbReference>
<reference evidence="15" key="1">
    <citation type="submission" date="2018-06" db="EMBL/GenBank/DDBJ databases">
        <authorList>
            <person name="Zhirakovskaya E."/>
        </authorList>
    </citation>
    <scope>NUCLEOTIDE SEQUENCE</scope>
</reference>
<evidence type="ECO:0000256" key="7">
    <source>
        <dbReference type="ARBA" id="ARBA00022824"/>
    </source>
</evidence>
<dbReference type="EMBL" id="UOET01000267">
    <property type="protein sequence ID" value="VAW28634.1"/>
    <property type="molecule type" value="Genomic_DNA"/>
</dbReference>
<dbReference type="FunFam" id="3.30.2010.10:FF:000002">
    <property type="entry name" value="CAAX prenyl protease"/>
    <property type="match status" value="1"/>
</dbReference>
<dbReference type="GO" id="GO:0004222">
    <property type="term" value="F:metalloendopeptidase activity"/>
    <property type="evidence" value="ECO:0007669"/>
    <property type="project" value="InterPro"/>
</dbReference>
<feature type="transmembrane region" description="Helical" evidence="12">
    <location>
        <begin position="147"/>
        <end position="165"/>
    </location>
</feature>
<keyword evidence="6" id="KW-0378">Hydrolase</keyword>
<evidence type="ECO:0000256" key="3">
    <source>
        <dbReference type="ARBA" id="ARBA00022670"/>
    </source>
</evidence>
<evidence type="ECO:0000256" key="6">
    <source>
        <dbReference type="ARBA" id="ARBA00022801"/>
    </source>
</evidence>
<evidence type="ECO:0000256" key="8">
    <source>
        <dbReference type="ARBA" id="ARBA00022833"/>
    </source>
</evidence>
<dbReference type="Pfam" id="PF01435">
    <property type="entry name" value="Peptidase_M48"/>
    <property type="match status" value="1"/>
</dbReference>
<keyword evidence="7" id="KW-0256">Endoplasmic reticulum</keyword>
<keyword evidence="5" id="KW-0479">Metal-binding</keyword>
<feature type="transmembrane region" description="Helical" evidence="12">
    <location>
        <begin position="171"/>
        <end position="192"/>
    </location>
</feature>
<proteinExistence type="predicted"/>
<evidence type="ECO:0000313" key="15">
    <source>
        <dbReference type="EMBL" id="VAW28634.1"/>
    </source>
</evidence>
<keyword evidence="9 12" id="KW-1133">Transmembrane helix</keyword>
<evidence type="ECO:0000256" key="11">
    <source>
        <dbReference type="ARBA" id="ARBA00023136"/>
    </source>
</evidence>
<keyword evidence="3" id="KW-0645">Protease</keyword>
<dbReference type="InterPro" id="IPR001915">
    <property type="entry name" value="Peptidase_M48"/>
</dbReference>
<dbReference type="GO" id="GO:0071586">
    <property type="term" value="P:CAAX-box protein processing"/>
    <property type="evidence" value="ECO:0007669"/>
    <property type="project" value="InterPro"/>
</dbReference>
<dbReference type="Pfam" id="PF16491">
    <property type="entry name" value="Peptidase_M48_N"/>
    <property type="match status" value="1"/>
</dbReference>
<evidence type="ECO:0000256" key="10">
    <source>
        <dbReference type="ARBA" id="ARBA00023049"/>
    </source>
</evidence>
<feature type="transmembrane region" description="Helical" evidence="12">
    <location>
        <begin position="6"/>
        <end position="23"/>
    </location>
</feature>
<accession>A0A3B0V9P0</accession>
<dbReference type="InterPro" id="IPR027057">
    <property type="entry name" value="CAXX_Prtase_1"/>
</dbReference>
<keyword evidence="8" id="KW-0862">Zinc</keyword>
<feature type="transmembrane region" description="Helical" evidence="12">
    <location>
        <begin position="289"/>
        <end position="309"/>
    </location>
</feature>
<gene>
    <name evidence="15" type="ORF">MNBD_BACTEROID07-1166</name>
</gene>
<dbReference type="CDD" id="cd07343">
    <property type="entry name" value="M48A_Zmpste24p_like"/>
    <property type="match status" value="1"/>
</dbReference>
<feature type="transmembrane region" description="Helical" evidence="12">
    <location>
        <begin position="321"/>
        <end position="344"/>
    </location>
</feature>
<evidence type="ECO:0000256" key="9">
    <source>
        <dbReference type="ARBA" id="ARBA00022989"/>
    </source>
</evidence>
<evidence type="ECO:0000259" key="14">
    <source>
        <dbReference type="Pfam" id="PF16491"/>
    </source>
</evidence>
<protein>
    <submittedName>
        <fullName evidence="15">Peptidase, M48 family</fullName>
    </submittedName>
</protein>
<evidence type="ECO:0000256" key="1">
    <source>
        <dbReference type="ARBA" id="ARBA00001947"/>
    </source>
</evidence>
<comment type="subcellular location">
    <subcellularLocation>
        <location evidence="2">Endoplasmic reticulum membrane</location>
        <topology evidence="2">Multi-pass membrane protein</topology>
    </subcellularLocation>
</comment>
<feature type="transmembrane region" description="Helical" evidence="12">
    <location>
        <begin position="97"/>
        <end position="126"/>
    </location>
</feature>
<dbReference type="InterPro" id="IPR032456">
    <property type="entry name" value="Peptidase_M48_N"/>
</dbReference>
<keyword evidence="10" id="KW-0482">Metalloprotease</keyword>
<evidence type="ECO:0000259" key="13">
    <source>
        <dbReference type="Pfam" id="PF01435"/>
    </source>
</evidence>
<sequence>MATTLFYLILGIIIVDFLFERWLDYLNLKHFKPELPAELKDIYNRDKYRKSQQYLKANSRFSMINATFSFTLIIFMLAFFGFAWLDEMVRHFSSNNYVRTLLFFGILGLSTDILSLPFQLYGTFVIEEKFGFNKTTVLTFVTDKLKSWLVGGVIGGGILLFLQWAQASGGSAFWLIAFGGISLFMILMAMFYTSLIVPLFSKLTPLEESELKTAIEEMAEKAGFKLADVFVMDGSKRSTKANAYFSGLGPKKKIILYDTLIEELTTEEVVAVLAHEIGHYRKNHIYKGLLLSLIQLFIMVFLLGKALVLPSFAQALGAHQISFYMGLLAFALLYSPISFVLDIFMNLFSRKHEYQADAYATAKGFGENLVNALIKLSVSSLSNLQPHPLYLFFHYSHPTLLQRKQAIEKQID</sequence>
<comment type="cofactor">
    <cofactor evidence="1">
        <name>Zn(2+)</name>
        <dbReference type="ChEBI" id="CHEBI:29105"/>
    </cofactor>
</comment>
<dbReference type="GO" id="GO:0046872">
    <property type="term" value="F:metal ion binding"/>
    <property type="evidence" value="ECO:0007669"/>
    <property type="project" value="UniProtKB-KW"/>
</dbReference>
<evidence type="ECO:0000256" key="12">
    <source>
        <dbReference type="SAM" id="Phobius"/>
    </source>
</evidence>
<organism evidence="15">
    <name type="scientific">hydrothermal vent metagenome</name>
    <dbReference type="NCBI Taxonomy" id="652676"/>
    <lineage>
        <taxon>unclassified sequences</taxon>
        <taxon>metagenomes</taxon>
        <taxon>ecological metagenomes</taxon>
    </lineage>
</organism>
<dbReference type="Gene3D" id="3.30.2010.10">
    <property type="entry name" value="Metalloproteases ('zincins'), catalytic domain"/>
    <property type="match status" value="1"/>
</dbReference>